<evidence type="ECO:0000313" key="2">
    <source>
        <dbReference type="Proteomes" id="UP000829720"/>
    </source>
</evidence>
<evidence type="ECO:0000313" key="1">
    <source>
        <dbReference type="EMBL" id="KAI1899056.1"/>
    </source>
</evidence>
<comment type="caution">
    <text evidence="1">The sequence shown here is derived from an EMBL/GenBank/DDBJ whole genome shotgun (WGS) entry which is preliminary data.</text>
</comment>
<keyword evidence="2" id="KW-1185">Reference proteome</keyword>
<gene>
    <name evidence="1" type="ORF">AGOR_G00078750</name>
</gene>
<dbReference type="Proteomes" id="UP000829720">
    <property type="component" value="Unassembled WGS sequence"/>
</dbReference>
<dbReference type="EMBL" id="JAERUA010000006">
    <property type="protein sequence ID" value="KAI1899056.1"/>
    <property type="molecule type" value="Genomic_DNA"/>
</dbReference>
<dbReference type="AlphaFoldDB" id="A0A8T3DT13"/>
<organism evidence="1 2">
    <name type="scientific">Albula goreensis</name>
    <dbReference type="NCBI Taxonomy" id="1534307"/>
    <lineage>
        <taxon>Eukaryota</taxon>
        <taxon>Metazoa</taxon>
        <taxon>Chordata</taxon>
        <taxon>Craniata</taxon>
        <taxon>Vertebrata</taxon>
        <taxon>Euteleostomi</taxon>
        <taxon>Actinopterygii</taxon>
        <taxon>Neopterygii</taxon>
        <taxon>Teleostei</taxon>
        <taxon>Albuliformes</taxon>
        <taxon>Albulidae</taxon>
        <taxon>Albula</taxon>
    </lineage>
</organism>
<name>A0A8T3DT13_9TELE</name>
<proteinExistence type="predicted"/>
<reference evidence="1" key="1">
    <citation type="submission" date="2021-01" db="EMBL/GenBank/DDBJ databases">
        <authorList>
            <person name="Zahm M."/>
            <person name="Roques C."/>
            <person name="Cabau C."/>
            <person name="Klopp C."/>
            <person name="Donnadieu C."/>
            <person name="Jouanno E."/>
            <person name="Lampietro C."/>
            <person name="Louis A."/>
            <person name="Herpin A."/>
            <person name="Echchiki A."/>
            <person name="Berthelot C."/>
            <person name="Parey E."/>
            <person name="Roest-Crollius H."/>
            <person name="Braasch I."/>
            <person name="Postlethwait J."/>
            <person name="Bobe J."/>
            <person name="Montfort J."/>
            <person name="Bouchez O."/>
            <person name="Begum T."/>
            <person name="Mejri S."/>
            <person name="Adams A."/>
            <person name="Chen W.-J."/>
            <person name="Guiguen Y."/>
        </authorList>
    </citation>
    <scope>NUCLEOTIDE SEQUENCE</scope>
    <source>
        <tissue evidence="1">Blood</tissue>
    </source>
</reference>
<sequence>MGRTAVCTILTSDTDVYTPGVQPQQNQLPGFTHQRAVVMCSMSTSHVLPEMRKQKKKTETALGTFWRIFGMHML</sequence>
<protein>
    <submittedName>
        <fullName evidence="1">Uncharacterized protein</fullName>
    </submittedName>
</protein>
<accession>A0A8T3DT13</accession>